<feature type="region of interest" description="Disordered" evidence="2">
    <location>
        <begin position="1"/>
        <end position="64"/>
    </location>
</feature>
<reference evidence="3" key="1">
    <citation type="submission" date="2022-11" db="EMBL/GenBank/DDBJ databases">
        <authorList>
            <person name="Petersen C."/>
        </authorList>
    </citation>
    <scope>NUCLEOTIDE SEQUENCE</scope>
    <source>
        <strain evidence="3">IBT 21917</strain>
    </source>
</reference>
<sequence>MGKLQAHVEAAEPENPPMQQVPASPQSSAQDTHAPVSAQQDPSHSQTIDPPQDPMDIDESRPLSEEEKLSIVRALVNAPEGPKEFQSKLQNILPTKKKRRQLFKVGIRIEGYDIYADSPLDLTSFRDNLGADKNVHFYFGQDANPPAAHVEGMLSSYHKKAHKSATSYLKVLFDGLEKNPRLSPSPPFTGAYENTKSAIRSLESLNKELQAENKRQGKDDDTGVVRYAMLCNQWRAGFLNPQMEKLQIDMTQQLCQDFHYPKEWANLKQWRSLHAAPSPSSAGLQTPSMTNPKQQESRHAAPTSSVITQSHDNGLHLWNSTGGQTRTIAIPPRVIARSIRSGYTSSGEKIEWMQRLGFNSARFVVLDAQGMLRFVSCAAAGGQPALQGAIDAGVPTFLQDEIGIRQLRDRVRTGGNYGLFFVAISEWQTSRKTLPYVGVGFWHMDQRRNLDEVKVGLSRSALKKVVACGEGERLIAEYMTPQPSTSVKESLFTMCPDVLRPNEALALPWYERQQATLPQLPGLSAQTQKAQAEQLTQQIEQLQEQLKKLNFLQPQSLQPQFQQPQFQQPQFQQPQFQQPQFQQPQFQQPQFQQPQIQYPDSISAEEEY</sequence>
<reference evidence="3" key="2">
    <citation type="journal article" date="2023" name="IMA Fungus">
        <title>Comparative genomic study of the Penicillium genus elucidates a diverse pangenome and 15 lateral gene transfer events.</title>
        <authorList>
            <person name="Petersen C."/>
            <person name="Sorensen T."/>
            <person name="Nielsen M.R."/>
            <person name="Sondergaard T.E."/>
            <person name="Sorensen J.L."/>
            <person name="Fitzpatrick D.A."/>
            <person name="Frisvad J.C."/>
            <person name="Nielsen K.L."/>
        </authorList>
    </citation>
    <scope>NUCLEOTIDE SEQUENCE</scope>
    <source>
        <strain evidence="3">IBT 21917</strain>
    </source>
</reference>
<feature type="compositionally biased region" description="Polar residues" evidence="2">
    <location>
        <begin position="37"/>
        <end position="49"/>
    </location>
</feature>
<dbReference type="AlphaFoldDB" id="A0A9W9IH27"/>
<protein>
    <submittedName>
        <fullName evidence="3">Uncharacterized protein</fullName>
    </submittedName>
</protein>
<comment type="caution">
    <text evidence="3">The sequence shown here is derived from an EMBL/GenBank/DDBJ whole genome shotgun (WGS) entry which is preliminary data.</text>
</comment>
<feature type="region of interest" description="Disordered" evidence="2">
    <location>
        <begin position="275"/>
        <end position="306"/>
    </location>
</feature>
<feature type="coiled-coil region" evidence="1">
    <location>
        <begin position="525"/>
        <end position="552"/>
    </location>
</feature>
<evidence type="ECO:0000313" key="4">
    <source>
        <dbReference type="Proteomes" id="UP001146351"/>
    </source>
</evidence>
<feature type="coiled-coil region" evidence="1">
    <location>
        <begin position="192"/>
        <end position="219"/>
    </location>
</feature>
<keyword evidence="1" id="KW-0175">Coiled coil</keyword>
<dbReference type="OrthoDB" id="4366216at2759"/>
<dbReference type="EMBL" id="JAPQKO010000002">
    <property type="protein sequence ID" value="KAJ5178963.1"/>
    <property type="molecule type" value="Genomic_DNA"/>
</dbReference>
<name>A0A9W9IH27_9EURO</name>
<feature type="compositionally biased region" description="Low complexity" evidence="2">
    <location>
        <begin position="17"/>
        <end position="30"/>
    </location>
</feature>
<feature type="compositionally biased region" description="Polar residues" evidence="2">
    <location>
        <begin position="278"/>
        <end position="294"/>
    </location>
</feature>
<proteinExistence type="predicted"/>
<keyword evidence="4" id="KW-1185">Reference proteome</keyword>
<accession>A0A9W9IH27</accession>
<feature type="region of interest" description="Disordered" evidence="2">
    <location>
        <begin position="562"/>
        <end position="608"/>
    </location>
</feature>
<evidence type="ECO:0000256" key="2">
    <source>
        <dbReference type="SAM" id="MobiDB-lite"/>
    </source>
</evidence>
<dbReference type="Proteomes" id="UP001146351">
    <property type="component" value="Unassembled WGS sequence"/>
</dbReference>
<evidence type="ECO:0000313" key="3">
    <source>
        <dbReference type="EMBL" id="KAJ5178963.1"/>
    </source>
</evidence>
<feature type="compositionally biased region" description="Low complexity" evidence="2">
    <location>
        <begin position="562"/>
        <end position="595"/>
    </location>
</feature>
<gene>
    <name evidence="3" type="ORF">N7492_002173</name>
</gene>
<evidence type="ECO:0000256" key="1">
    <source>
        <dbReference type="SAM" id="Coils"/>
    </source>
</evidence>
<organism evidence="3 4">
    <name type="scientific">Penicillium capsulatum</name>
    <dbReference type="NCBI Taxonomy" id="69766"/>
    <lineage>
        <taxon>Eukaryota</taxon>
        <taxon>Fungi</taxon>
        <taxon>Dikarya</taxon>
        <taxon>Ascomycota</taxon>
        <taxon>Pezizomycotina</taxon>
        <taxon>Eurotiomycetes</taxon>
        <taxon>Eurotiomycetidae</taxon>
        <taxon>Eurotiales</taxon>
        <taxon>Aspergillaceae</taxon>
        <taxon>Penicillium</taxon>
    </lineage>
</organism>